<feature type="region of interest" description="Disordered" evidence="1">
    <location>
        <begin position="1"/>
        <end position="50"/>
    </location>
</feature>
<proteinExistence type="predicted"/>
<sequence length="150" mass="16726">MARRRKTPKPSTGEGPTSNTRQVKPYGSGSFKTQRKSKKPQGPSPFLSLPRELRDQVYKEYLRVSGIGAIKECHLTRHRGTGQIAYTNEATVTKLQGNHLFLVSKAVSAEVKQEALRVAEDLTTYIFHVSRVHFDNPQHLPATPPSTKAC</sequence>
<name>A0A9P4U1L8_9PEZI</name>
<dbReference type="Proteomes" id="UP000800235">
    <property type="component" value="Unassembled WGS sequence"/>
</dbReference>
<protein>
    <submittedName>
        <fullName evidence="2">Uncharacterized protein</fullName>
    </submittedName>
</protein>
<comment type="caution">
    <text evidence="2">The sequence shown here is derived from an EMBL/GenBank/DDBJ whole genome shotgun (WGS) entry which is preliminary data.</text>
</comment>
<dbReference type="OrthoDB" id="3510794at2759"/>
<dbReference type="AlphaFoldDB" id="A0A9P4U1L8"/>
<keyword evidence="3" id="KW-1185">Reference proteome</keyword>
<reference evidence="2" key="1">
    <citation type="journal article" date="2020" name="Stud. Mycol.">
        <title>101 Dothideomycetes genomes: a test case for predicting lifestyles and emergence of pathogens.</title>
        <authorList>
            <person name="Haridas S."/>
            <person name="Albert R."/>
            <person name="Binder M."/>
            <person name="Bloem J."/>
            <person name="Labutti K."/>
            <person name="Salamov A."/>
            <person name="Andreopoulos B."/>
            <person name="Baker S."/>
            <person name="Barry K."/>
            <person name="Bills G."/>
            <person name="Bluhm B."/>
            <person name="Cannon C."/>
            <person name="Castanera R."/>
            <person name="Culley D."/>
            <person name="Daum C."/>
            <person name="Ezra D."/>
            <person name="Gonzalez J."/>
            <person name="Henrissat B."/>
            <person name="Kuo A."/>
            <person name="Liang C."/>
            <person name="Lipzen A."/>
            <person name="Lutzoni F."/>
            <person name="Magnuson J."/>
            <person name="Mondo S."/>
            <person name="Nolan M."/>
            <person name="Ohm R."/>
            <person name="Pangilinan J."/>
            <person name="Park H.-J."/>
            <person name="Ramirez L."/>
            <person name="Alfaro M."/>
            <person name="Sun H."/>
            <person name="Tritt A."/>
            <person name="Yoshinaga Y."/>
            <person name="Zwiers L.-H."/>
            <person name="Turgeon B."/>
            <person name="Goodwin S."/>
            <person name="Spatafora J."/>
            <person name="Crous P."/>
            <person name="Grigoriev I."/>
        </authorList>
    </citation>
    <scope>NUCLEOTIDE SEQUENCE</scope>
    <source>
        <strain evidence="2">CBS 130266</strain>
    </source>
</reference>
<gene>
    <name evidence="2" type="ORF">EJ08DRAFT_695081</name>
</gene>
<evidence type="ECO:0000256" key="1">
    <source>
        <dbReference type="SAM" id="MobiDB-lite"/>
    </source>
</evidence>
<organism evidence="2 3">
    <name type="scientific">Tothia fuscella</name>
    <dbReference type="NCBI Taxonomy" id="1048955"/>
    <lineage>
        <taxon>Eukaryota</taxon>
        <taxon>Fungi</taxon>
        <taxon>Dikarya</taxon>
        <taxon>Ascomycota</taxon>
        <taxon>Pezizomycotina</taxon>
        <taxon>Dothideomycetes</taxon>
        <taxon>Pleosporomycetidae</taxon>
        <taxon>Venturiales</taxon>
        <taxon>Cylindrosympodiaceae</taxon>
        <taxon>Tothia</taxon>
    </lineage>
</organism>
<accession>A0A9P4U1L8</accession>
<evidence type="ECO:0000313" key="3">
    <source>
        <dbReference type="Proteomes" id="UP000800235"/>
    </source>
</evidence>
<evidence type="ECO:0000313" key="2">
    <source>
        <dbReference type="EMBL" id="KAF2433057.1"/>
    </source>
</evidence>
<dbReference type="EMBL" id="MU007023">
    <property type="protein sequence ID" value="KAF2433057.1"/>
    <property type="molecule type" value="Genomic_DNA"/>
</dbReference>